<feature type="compositionally biased region" description="Basic and acidic residues" evidence="3">
    <location>
        <begin position="42"/>
        <end position="53"/>
    </location>
</feature>
<dbReference type="OrthoDB" id="201362at2759"/>
<reference evidence="5" key="1">
    <citation type="journal article" date="2016" name="Nat. Commun.">
        <title>Genome analysis of three Pneumocystis species reveals adaptation mechanisms to life exclusively in mammalian hosts.</title>
        <authorList>
            <person name="Ma L."/>
            <person name="Chen Z."/>
            <person name="Huang D.W."/>
            <person name="Kutty G."/>
            <person name="Ishihara M."/>
            <person name="Wang H."/>
            <person name="Abouelleil A."/>
            <person name="Bishop L."/>
            <person name="Davey E."/>
            <person name="Deng R."/>
            <person name="Deng X."/>
            <person name="Fan L."/>
            <person name="Fantoni G."/>
            <person name="Fitzgerald M."/>
            <person name="Gogineni E."/>
            <person name="Goldberg J.M."/>
            <person name="Handley G."/>
            <person name="Hu X."/>
            <person name="Huber C."/>
            <person name="Jiao X."/>
            <person name="Jones K."/>
            <person name="Levin J.Z."/>
            <person name="Liu Y."/>
            <person name="Macdonald P."/>
            <person name="Melnikov A."/>
            <person name="Raley C."/>
            <person name="Sassi M."/>
            <person name="Sherman B.T."/>
            <person name="Song X."/>
            <person name="Sykes S."/>
            <person name="Tran B."/>
            <person name="Walsh L."/>
            <person name="Xia Y."/>
            <person name="Yang J."/>
            <person name="Young S."/>
            <person name="Zeng Q."/>
            <person name="Zheng X."/>
            <person name="Stephens R."/>
            <person name="Nusbaum C."/>
            <person name="Birren B.W."/>
            <person name="Azadi P."/>
            <person name="Lempicki R.A."/>
            <person name="Cuomo C.A."/>
            <person name="Kovacs J.A."/>
        </authorList>
    </citation>
    <scope>NUCLEOTIDE SEQUENCE [LARGE SCALE GENOMIC DNA]</scope>
    <source>
        <strain evidence="5">B123</strain>
    </source>
</reference>
<dbReference type="eggNOG" id="ENOG502S6UN">
    <property type="taxonomic scope" value="Eukaryota"/>
</dbReference>
<organism evidence="4 5">
    <name type="scientific">Pneumocystis murina (strain B123)</name>
    <name type="common">Mouse pneumocystis pneumonia agent</name>
    <name type="synonym">Pneumocystis carinii f. sp. muris</name>
    <dbReference type="NCBI Taxonomy" id="1069680"/>
    <lineage>
        <taxon>Eukaryota</taxon>
        <taxon>Fungi</taxon>
        <taxon>Dikarya</taxon>
        <taxon>Ascomycota</taxon>
        <taxon>Taphrinomycotina</taxon>
        <taxon>Pneumocystomycetes</taxon>
        <taxon>Pneumocystaceae</taxon>
        <taxon>Pneumocystis</taxon>
    </lineage>
</organism>
<dbReference type="RefSeq" id="XP_007873247.1">
    <property type="nucleotide sequence ID" value="XM_007875056.1"/>
</dbReference>
<dbReference type="PANTHER" id="PTHR28524">
    <property type="entry name" value="SUCCINATE DEHYDROGENASE ASSEMBLY FACTOR 4, MITOCHONDRIAL"/>
    <property type="match status" value="1"/>
</dbReference>
<dbReference type="STRING" id="1069680.M7NPI3"/>
<dbReference type="PANTHER" id="PTHR28524:SF3">
    <property type="entry name" value="SUCCINATE DEHYDROGENASE ASSEMBLY FACTOR 4, MITOCHONDRIAL"/>
    <property type="match status" value="1"/>
</dbReference>
<evidence type="ECO:0000256" key="2">
    <source>
        <dbReference type="ARBA" id="ARBA00022170"/>
    </source>
</evidence>
<name>M7NPI3_PNEMU</name>
<accession>M7NPI3</accession>
<evidence type="ECO:0000313" key="4">
    <source>
        <dbReference type="EMBL" id="EMR10618.1"/>
    </source>
</evidence>
<protein>
    <recommendedName>
        <fullName evidence="2">Succinate dehydrogenase assembly factor 4, mitochondrial</fullName>
    </recommendedName>
</protein>
<comment type="similarity">
    <text evidence="1">Belongs to the SDHAF4 family.</text>
</comment>
<evidence type="ECO:0000256" key="1">
    <source>
        <dbReference type="ARBA" id="ARBA00005701"/>
    </source>
</evidence>
<keyword evidence="5" id="KW-1185">Reference proteome</keyword>
<dbReference type="GO" id="GO:0005739">
    <property type="term" value="C:mitochondrion"/>
    <property type="evidence" value="ECO:0007669"/>
    <property type="project" value="TreeGrafter"/>
</dbReference>
<dbReference type="AlphaFoldDB" id="M7NPI3"/>
<dbReference type="Proteomes" id="UP000011958">
    <property type="component" value="Unassembled WGS sequence"/>
</dbReference>
<dbReference type="HOGENOM" id="CLU_2498797_0_0_1"/>
<evidence type="ECO:0000313" key="5">
    <source>
        <dbReference type="Proteomes" id="UP000011958"/>
    </source>
</evidence>
<proteinExistence type="inferred from homology"/>
<gene>
    <name evidence="4" type="ORF">PNEG_01321</name>
</gene>
<dbReference type="GO" id="GO:0034553">
    <property type="term" value="P:mitochondrial respiratory chain complex II assembly"/>
    <property type="evidence" value="ECO:0007669"/>
    <property type="project" value="TreeGrafter"/>
</dbReference>
<dbReference type="VEuPathDB" id="FungiDB:PNEG_01321"/>
<dbReference type="GeneID" id="19895018"/>
<evidence type="ECO:0000256" key="3">
    <source>
        <dbReference type="SAM" id="MobiDB-lite"/>
    </source>
</evidence>
<dbReference type="EMBL" id="AFWA02000006">
    <property type="protein sequence ID" value="EMR10618.1"/>
    <property type="molecule type" value="Genomic_DNA"/>
</dbReference>
<comment type="caution">
    <text evidence="4">The sequence shown here is derived from an EMBL/GenBank/DDBJ whole genome shotgun (WGS) entry which is preliminary data.</text>
</comment>
<sequence length="86" mass="9831">MKKSFLYRKTLLSRFFTTISLVSKNETKLSISKENFSKKKKQPDTRIPPKSDFKGYVNPETGEIGGPKTDPLIHGDYSFKGRAIDF</sequence>
<dbReference type="Pfam" id="PF07896">
    <property type="entry name" value="DUF1674"/>
    <property type="match status" value="1"/>
</dbReference>
<feature type="region of interest" description="Disordered" evidence="3">
    <location>
        <begin position="35"/>
        <end position="69"/>
    </location>
</feature>
<dbReference type="InterPro" id="IPR012875">
    <property type="entry name" value="SDHF4"/>
</dbReference>